<dbReference type="UniPathway" id="UPA00908">
    <property type="reaction ID" value="UER00886"/>
</dbReference>
<dbReference type="InterPro" id="IPR012675">
    <property type="entry name" value="Beta-grasp_dom_sf"/>
</dbReference>
<dbReference type="SMART" id="SM00954">
    <property type="entry name" value="RelA_SpoT"/>
    <property type="match status" value="1"/>
</dbReference>
<evidence type="ECO:0000313" key="10">
    <source>
        <dbReference type="Proteomes" id="UP000316199"/>
    </source>
</evidence>
<dbReference type="Gene3D" id="3.30.460.10">
    <property type="entry name" value="Beta Polymerase, domain 2"/>
    <property type="match status" value="1"/>
</dbReference>
<keyword evidence="1 9" id="KW-0378">Hydrolase</keyword>
<dbReference type="Pfam" id="PF13291">
    <property type="entry name" value="ACT_4"/>
    <property type="match status" value="1"/>
</dbReference>
<comment type="function">
    <text evidence="5">In eubacteria ppGpp (guanosine 3'-diphosphate 5'-diphosphate) is a mediator of the stringent response that coordinates a variety of cellular activities in response to changes in nutritional abundance.</text>
</comment>
<dbReference type="GO" id="GO:0016301">
    <property type="term" value="F:kinase activity"/>
    <property type="evidence" value="ECO:0007669"/>
    <property type="project" value="UniProtKB-KW"/>
</dbReference>
<dbReference type="InterPro" id="IPR012676">
    <property type="entry name" value="TGS-like"/>
</dbReference>
<dbReference type="InterPro" id="IPR043519">
    <property type="entry name" value="NT_sf"/>
</dbReference>
<dbReference type="Gene3D" id="3.10.20.30">
    <property type="match status" value="1"/>
</dbReference>
<dbReference type="Gene3D" id="3.30.70.260">
    <property type="match status" value="1"/>
</dbReference>
<proteinExistence type="inferred from homology"/>
<dbReference type="FunFam" id="1.10.3210.10:FF:000001">
    <property type="entry name" value="GTP pyrophosphokinase RelA"/>
    <property type="match status" value="1"/>
</dbReference>
<dbReference type="EC" id="3.1.7.2" evidence="3"/>
<dbReference type="SUPFAM" id="SSF81301">
    <property type="entry name" value="Nucleotidyltransferase"/>
    <property type="match status" value="1"/>
</dbReference>
<dbReference type="PANTHER" id="PTHR21262:SF36">
    <property type="entry name" value="BIFUNCTIONAL (P)PPGPP SYNTHASE_HYDROLASE SPOT"/>
    <property type="match status" value="1"/>
</dbReference>
<dbReference type="EMBL" id="SHAG01000001">
    <property type="protein sequence ID" value="RZO77703.1"/>
    <property type="molecule type" value="Genomic_DNA"/>
</dbReference>
<comment type="caution">
    <text evidence="9">The sequence shown here is derived from an EMBL/GenBank/DDBJ whole genome shotgun (WGS) entry which is preliminary data.</text>
</comment>
<dbReference type="NCBIfam" id="NF008303">
    <property type="entry name" value="PRK11092.1"/>
    <property type="match status" value="1"/>
</dbReference>
<evidence type="ECO:0000256" key="4">
    <source>
        <dbReference type="ARBA" id="ARBA00047968"/>
    </source>
</evidence>
<dbReference type="SUPFAM" id="SSF109604">
    <property type="entry name" value="HD-domain/PDEase-like"/>
    <property type="match status" value="1"/>
</dbReference>
<dbReference type="SUPFAM" id="SSF81271">
    <property type="entry name" value="TGS-like"/>
    <property type="match status" value="1"/>
</dbReference>
<evidence type="ECO:0000256" key="1">
    <source>
        <dbReference type="ARBA" id="ARBA00022801"/>
    </source>
</evidence>
<dbReference type="PANTHER" id="PTHR21262">
    <property type="entry name" value="GUANOSINE-3',5'-BIS DIPHOSPHATE 3'-PYROPHOSPHOHYDROLASE"/>
    <property type="match status" value="1"/>
</dbReference>
<dbReference type="InterPro" id="IPR045865">
    <property type="entry name" value="ACT-like_dom_sf"/>
</dbReference>
<dbReference type="InterPro" id="IPR006674">
    <property type="entry name" value="HD_domain"/>
</dbReference>
<dbReference type="PROSITE" id="PS51671">
    <property type="entry name" value="ACT"/>
    <property type="match status" value="1"/>
</dbReference>
<dbReference type="GO" id="GO:0005886">
    <property type="term" value="C:plasma membrane"/>
    <property type="evidence" value="ECO:0007669"/>
    <property type="project" value="TreeGrafter"/>
</dbReference>
<dbReference type="Pfam" id="PF02824">
    <property type="entry name" value="TGS"/>
    <property type="match status" value="1"/>
</dbReference>
<dbReference type="CDD" id="cd00077">
    <property type="entry name" value="HDc"/>
    <property type="match status" value="1"/>
</dbReference>
<dbReference type="InterPro" id="IPR007685">
    <property type="entry name" value="RelA_SpoT"/>
</dbReference>
<dbReference type="GO" id="GO:0042594">
    <property type="term" value="P:response to starvation"/>
    <property type="evidence" value="ECO:0007669"/>
    <property type="project" value="TreeGrafter"/>
</dbReference>
<comment type="pathway">
    <text evidence="2">Purine metabolism; ppGpp biosynthesis; ppGpp from GDP: step 1/1.</text>
</comment>
<dbReference type="GO" id="GO:0015949">
    <property type="term" value="P:nucleobase-containing small molecule interconversion"/>
    <property type="evidence" value="ECO:0007669"/>
    <property type="project" value="UniProtKB-ARBA"/>
</dbReference>
<dbReference type="InterPro" id="IPR003607">
    <property type="entry name" value="HD/PDEase_dom"/>
</dbReference>
<dbReference type="CDD" id="cd01668">
    <property type="entry name" value="TGS_RSH"/>
    <property type="match status" value="1"/>
</dbReference>
<name>A0A520S5E4_9GAMM</name>
<dbReference type="CDD" id="cd05399">
    <property type="entry name" value="NT_Rel-Spo_like"/>
    <property type="match status" value="1"/>
</dbReference>
<evidence type="ECO:0000313" key="9">
    <source>
        <dbReference type="EMBL" id="RZO77703.1"/>
    </source>
</evidence>
<dbReference type="GO" id="GO:0015970">
    <property type="term" value="P:guanosine tetraphosphate biosynthetic process"/>
    <property type="evidence" value="ECO:0007669"/>
    <property type="project" value="UniProtKB-UniPathway"/>
</dbReference>
<dbReference type="InterPro" id="IPR004095">
    <property type="entry name" value="TGS"/>
</dbReference>
<evidence type="ECO:0000259" key="8">
    <source>
        <dbReference type="PROSITE" id="PS51880"/>
    </source>
</evidence>
<dbReference type="FunFam" id="3.10.20.30:FF:000002">
    <property type="entry name" value="GTP pyrophosphokinase (RelA/SpoT)"/>
    <property type="match status" value="1"/>
</dbReference>
<feature type="domain" description="HD" evidence="7">
    <location>
        <begin position="45"/>
        <end position="144"/>
    </location>
</feature>
<keyword evidence="9" id="KW-0418">Kinase</keyword>
<dbReference type="GO" id="GO:0008893">
    <property type="term" value="F:guanosine-3',5'-bis(diphosphate) 3'-diphosphatase activity"/>
    <property type="evidence" value="ECO:0007669"/>
    <property type="project" value="UniProtKB-EC"/>
</dbReference>
<dbReference type="NCBIfam" id="TIGR00691">
    <property type="entry name" value="spoT_relA"/>
    <property type="match status" value="1"/>
</dbReference>
<evidence type="ECO:0000256" key="5">
    <source>
        <dbReference type="RuleBase" id="RU003847"/>
    </source>
</evidence>
<dbReference type="Pfam" id="PF19296">
    <property type="entry name" value="RelA_AH_RIS"/>
    <property type="match status" value="1"/>
</dbReference>
<dbReference type="PROSITE" id="PS51880">
    <property type="entry name" value="TGS"/>
    <property type="match status" value="1"/>
</dbReference>
<evidence type="ECO:0000256" key="2">
    <source>
        <dbReference type="ARBA" id="ARBA00024329"/>
    </source>
</evidence>
<dbReference type="Pfam" id="PF04607">
    <property type="entry name" value="RelA_SpoT"/>
    <property type="match status" value="1"/>
</dbReference>
<comment type="similarity">
    <text evidence="5">Belongs to the relA/spoT family.</text>
</comment>
<evidence type="ECO:0000259" key="7">
    <source>
        <dbReference type="PROSITE" id="PS51831"/>
    </source>
</evidence>
<evidence type="ECO:0000259" key="6">
    <source>
        <dbReference type="PROSITE" id="PS51671"/>
    </source>
</evidence>
<sequence>MLTIESFATNLGDYLEPRLIQQVKRAYDFAEEAHKGQKRESGEPYITHPLAVASILAEMHMDHQCLMAALMHDVIEDTGIPKHTIGKEFDEEVADLVDGVSKLNTTLFDSRATAQAENFQKMALAMAKDIRVILVKLADRLHNMQTLGALEGEQRRRIARETLEIYAPIAYRLGMNTVRIELEELGFRALYPLRSSMIEKAVNRARGNRKEVVANIRESISTCLERETIKAEVFGRQKHLYSIYDKMRSKHKSFYEIMDVYAFRIIVDSVDNCYRTLGSMHNLYKPVAGRFKDYIAIPKANGYQSLHTTLFGMHGLPIEIQIRTPEMETMANDGIAGHWLYKSNEESSSNVRTREWMRDLLEIQQSAGNSLEFIENVKIDLFPDEVYVFTPVGDIYDLAQGSTPIDFAYAVHTDIGNTCVACRIDRRLAPLSATLESGQTVEIINAPGAQPNPAWLNFAISGKARSSIRHALKNQQKSESITLGHRLLERTLKSFNTSLETIPAQKIQIALDDRNIESLDELLSQIGLGNQIAYVIAKQLVTEDTGQVENLGPLAIMGSEGLIVTYARCCKPIPGDPVMGHVSAGRGIVIHIDNCKNILHRIQDKPDEVMAVRWDDTIDQEFSVELRLELEHAKGIIAIIASYITNEDANIEGISMIEKDARLGIINVTISIRDRVHLAQVIKRLRLLKAITRITRVRS</sequence>
<dbReference type="CDD" id="cd04876">
    <property type="entry name" value="ACT_RelA-SpoT"/>
    <property type="match status" value="1"/>
</dbReference>
<dbReference type="Gene3D" id="1.10.3210.10">
    <property type="entry name" value="Hypothetical protein af1432"/>
    <property type="match status" value="1"/>
</dbReference>
<keyword evidence="9" id="KW-0808">Transferase</keyword>
<reference evidence="9 10" key="1">
    <citation type="submission" date="2019-02" db="EMBL/GenBank/DDBJ databases">
        <title>Prokaryotic population dynamics and viral predation in marine succession experiment using metagenomics: the confinement effect.</title>
        <authorList>
            <person name="Haro-Moreno J.M."/>
            <person name="Rodriguez-Valera F."/>
            <person name="Lopez-Perez M."/>
        </authorList>
    </citation>
    <scope>NUCLEOTIDE SEQUENCE [LARGE SCALE GENOMIC DNA]</scope>
    <source>
        <strain evidence="9">MED-G157</strain>
    </source>
</reference>
<dbReference type="SUPFAM" id="SSF55021">
    <property type="entry name" value="ACT-like"/>
    <property type="match status" value="1"/>
</dbReference>
<dbReference type="InterPro" id="IPR002912">
    <property type="entry name" value="ACT_dom"/>
</dbReference>
<evidence type="ECO:0000256" key="3">
    <source>
        <dbReference type="ARBA" id="ARBA00024387"/>
    </source>
</evidence>
<organism evidence="9 10">
    <name type="scientific">OM182 bacterium</name>
    <dbReference type="NCBI Taxonomy" id="2510334"/>
    <lineage>
        <taxon>Bacteria</taxon>
        <taxon>Pseudomonadati</taxon>
        <taxon>Pseudomonadota</taxon>
        <taxon>Gammaproteobacteria</taxon>
        <taxon>OMG group</taxon>
        <taxon>OM182 clade</taxon>
    </lineage>
</organism>
<protein>
    <recommendedName>
        <fullName evidence="3">guanosine-3',5'-bis(diphosphate) 3'-diphosphatase</fullName>
        <ecNumber evidence="3">3.1.7.2</ecNumber>
    </recommendedName>
</protein>
<dbReference type="PROSITE" id="PS51831">
    <property type="entry name" value="HD"/>
    <property type="match status" value="1"/>
</dbReference>
<dbReference type="AlphaFoldDB" id="A0A520S5E4"/>
<dbReference type="InterPro" id="IPR045600">
    <property type="entry name" value="RelA/SpoT_AH_RIS"/>
</dbReference>
<feature type="domain" description="TGS" evidence="8">
    <location>
        <begin position="384"/>
        <end position="445"/>
    </location>
</feature>
<accession>A0A520S5E4</accession>
<comment type="catalytic activity">
    <reaction evidence="4">
        <text>guanosine 3',5'-bis(diphosphate) + H2O = GDP + diphosphate + H(+)</text>
        <dbReference type="Rhea" id="RHEA:14253"/>
        <dbReference type="ChEBI" id="CHEBI:15377"/>
        <dbReference type="ChEBI" id="CHEBI:15378"/>
        <dbReference type="ChEBI" id="CHEBI:33019"/>
        <dbReference type="ChEBI" id="CHEBI:58189"/>
        <dbReference type="ChEBI" id="CHEBI:77828"/>
        <dbReference type="EC" id="3.1.7.2"/>
    </reaction>
</comment>
<dbReference type="SMART" id="SM00471">
    <property type="entry name" value="HDc"/>
    <property type="match status" value="1"/>
</dbReference>
<gene>
    <name evidence="9" type="primary">spoT</name>
    <name evidence="9" type="ORF">EVA68_00305</name>
</gene>
<feature type="domain" description="ACT" evidence="6">
    <location>
        <begin position="625"/>
        <end position="699"/>
    </location>
</feature>
<dbReference type="InterPro" id="IPR004811">
    <property type="entry name" value="RelA/Spo_fam"/>
</dbReference>
<dbReference type="FunFam" id="3.30.460.10:FF:000001">
    <property type="entry name" value="GTP pyrophosphokinase RelA"/>
    <property type="match status" value="1"/>
</dbReference>
<dbReference type="InterPro" id="IPR033655">
    <property type="entry name" value="TGS_RelA/SpoT"/>
</dbReference>
<dbReference type="Pfam" id="PF13328">
    <property type="entry name" value="HD_4"/>
    <property type="match status" value="1"/>
</dbReference>
<dbReference type="Proteomes" id="UP000316199">
    <property type="component" value="Unassembled WGS sequence"/>
</dbReference>
<dbReference type="GO" id="GO:0008728">
    <property type="term" value="F:GTP diphosphokinase activity"/>
    <property type="evidence" value="ECO:0007669"/>
    <property type="project" value="TreeGrafter"/>
</dbReference>